<dbReference type="EMBL" id="BART01016565">
    <property type="protein sequence ID" value="GAG83336.1"/>
    <property type="molecule type" value="Genomic_DNA"/>
</dbReference>
<dbReference type="Pfam" id="PF19864">
    <property type="entry name" value="Radical_SAM_N2"/>
    <property type="match status" value="1"/>
</dbReference>
<comment type="caution">
    <text evidence="2">The sequence shown here is derived from an EMBL/GenBank/DDBJ whole genome shotgun (WGS) entry which is preliminary data.</text>
</comment>
<reference evidence="2" key="1">
    <citation type="journal article" date="2014" name="Front. Microbiol.">
        <title>High frequency of phylogenetically diverse reductive dehalogenase-homologous genes in deep subseafloor sedimentary metagenomes.</title>
        <authorList>
            <person name="Kawai M."/>
            <person name="Futagami T."/>
            <person name="Toyoda A."/>
            <person name="Takaki Y."/>
            <person name="Nishi S."/>
            <person name="Hori S."/>
            <person name="Arai W."/>
            <person name="Tsubouchi T."/>
            <person name="Morono Y."/>
            <person name="Uchiyama I."/>
            <person name="Ito T."/>
            <person name="Fujiyama A."/>
            <person name="Inagaki F."/>
            <person name="Takami H."/>
        </authorList>
    </citation>
    <scope>NUCLEOTIDE SEQUENCE</scope>
    <source>
        <strain evidence="2">Expedition CK06-06</strain>
    </source>
</reference>
<organism evidence="2">
    <name type="scientific">marine sediment metagenome</name>
    <dbReference type="NCBI Taxonomy" id="412755"/>
    <lineage>
        <taxon>unclassified sequences</taxon>
        <taxon>metagenomes</taxon>
        <taxon>ecological metagenomes</taxon>
    </lineage>
</organism>
<gene>
    <name evidence="2" type="ORF">S01H4_31816</name>
</gene>
<protein>
    <recommendedName>
        <fullName evidence="1">Radical SAM domain-containing protein</fullName>
    </recommendedName>
</protein>
<dbReference type="PANTHER" id="PTHR42731">
    <property type="entry name" value="SLL1084 PROTEIN"/>
    <property type="match status" value="1"/>
</dbReference>
<feature type="domain" description="Radical SAM" evidence="1">
    <location>
        <begin position="1"/>
        <end position="61"/>
    </location>
</feature>
<dbReference type="InterPro" id="IPR045784">
    <property type="entry name" value="Radical_SAM_N2"/>
</dbReference>
<dbReference type="AlphaFoldDB" id="X1CGH5"/>
<accession>X1CGH5</accession>
<dbReference type="PANTHER" id="PTHR42731:SF1">
    <property type="entry name" value="RADICAL SAM DOMAIN PROTEIN"/>
    <property type="match status" value="1"/>
</dbReference>
<feature type="non-terminal residue" evidence="2">
    <location>
        <position position="1"/>
    </location>
</feature>
<dbReference type="Gene3D" id="3.40.50.280">
    <property type="entry name" value="Cobalamin-binding domain"/>
    <property type="match status" value="1"/>
</dbReference>
<sequence>SNIPIYTKDRRCFSPILIAGGPAVTANPEPILEVFDFVFIGEFESVAENFLNTLIDSEQSSLADSISSIPGFHDIASYSESIKPLITPQLDAVNYPTAQVRPISNHPKKRDSRRLFLASFPWMPSWMSLLSYK</sequence>
<evidence type="ECO:0000313" key="2">
    <source>
        <dbReference type="EMBL" id="GAG83336.1"/>
    </source>
</evidence>
<name>X1CGH5_9ZZZZ</name>
<evidence type="ECO:0000259" key="1">
    <source>
        <dbReference type="Pfam" id="PF19864"/>
    </source>
</evidence>
<proteinExistence type="predicted"/>